<feature type="transmembrane region" description="Helical" evidence="12">
    <location>
        <begin position="177"/>
        <end position="198"/>
    </location>
</feature>
<evidence type="ECO:0000256" key="11">
    <source>
        <dbReference type="ARBA" id="ARBA00054813"/>
    </source>
</evidence>
<dbReference type="InterPro" id="IPR000337">
    <property type="entry name" value="GPCR_3"/>
</dbReference>
<dbReference type="InterPro" id="IPR050726">
    <property type="entry name" value="mGluR"/>
</dbReference>
<dbReference type="PANTHER" id="PTHR24060">
    <property type="entry name" value="METABOTROPIC GLUTAMATE RECEPTOR"/>
    <property type="match status" value="1"/>
</dbReference>
<keyword evidence="8" id="KW-0675">Receptor</keyword>
<feature type="transmembrane region" description="Helical" evidence="12">
    <location>
        <begin position="145"/>
        <end position="165"/>
    </location>
</feature>
<organism evidence="14 15">
    <name type="scientific">Acanthoscelides obtectus</name>
    <name type="common">Bean weevil</name>
    <name type="synonym">Bruchus obtectus</name>
    <dbReference type="NCBI Taxonomy" id="200917"/>
    <lineage>
        <taxon>Eukaryota</taxon>
        <taxon>Metazoa</taxon>
        <taxon>Ecdysozoa</taxon>
        <taxon>Arthropoda</taxon>
        <taxon>Hexapoda</taxon>
        <taxon>Insecta</taxon>
        <taxon>Pterygota</taxon>
        <taxon>Neoptera</taxon>
        <taxon>Endopterygota</taxon>
        <taxon>Coleoptera</taxon>
        <taxon>Polyphaga</taxon>
        <taxon>Cucujiformia</taxon>
        <taxon>Chrysomeloidea</taxon>
        <taxon>Chrysomelidae</taxon>
        <taxon>Bruchinae</taxon>
        <taxon>Bruchini</taxon>
        <taxon>Acanthoscelides</taxon>
    </lineage>
</organism>
<comment type="subcellular location">
    <subcellularLocation>
        <location evidence="1">Cell membrane</location>
        <topology evidence="1">Multi-pass membrane protein</topology>
    </subcellularLocation>
</comment>
<dbReference type="GO" id="GO:0005886">
    <property type="term" value="C:plasma membrane"/>
    <property type="evidence" value="ECO:0007669"/>
    <property type="project" value="UniProtKB-SubCell"/>
</dbReference>
<dbReference type="EMBL" id="CAKOFQ010007352">
    <property type="protein sequence ID" value="CAH1999070.1"/>
    <property type="molecule type" value="Genomic_DNA"/>
</dbReference>
<keyword evidence="4 12" id="KW-0812">Transmembrane</keyword>
<dbReference type="PROSITE" id="PS50259">
    <property type="entry name" value="G_PROTEIN_RECEP_F3_4"/>
    <property type="match status" value="1"/>
</dbReference>
<comment type="function">
    <text evidence="11">G-protein coupled receptor for glutamate. Ligand binding causes a conformation change that triggers signaling via guanine nucleotide-binding proteins (G proteins) and modulates the activity of down-stream effectors.</text>
</comment>
<evidence type="ECO:0000256" key="10">
    <source>
        <dbReference type="ARBA" id="ARBA00023224"/>
    </source>
</evidence>
<dbReference type="InterPro" id="IPR017979">
    <property type="entry name" value="GPCR_3_CS"/>
</dbReference>
<accession>A0A9P0LMR1</accession>
<gene>
    <name evidence="14" type="ORF">ACAOBT_LOCUS24777</name>
</gene>
<feature type="transmembrane region" description="Helical" evidence="12">
    <location>
        <begin position="218"/>
        <end position="240"/>
    </location>
</feature>
<dbReference type="PRINTS" id="PR00248">
    <property type="entry name" value="GPCRMGR"/>
</dbReference>
<comment type="similarity">
    <text evidence="2">Belongs to the G-protein coupled receptor 3 family.</text>
</comment>
<dbReference type="FunFam" id="2.10.50.30:FF:000001">
    <property type="entry name" value="metabotropic glutamate receptor 1"/>
    <property type="match status" value="1"/>
</dbReference>
<evidence type="ECO:0000256" key="5">
    <source>
        <dbReference type="ARBA" id="ARBA00022989"/>
    </source>
</evidence>
<evidence type="ECO:0000313" key="14">
    <source>
        <dbReference type="EMBL" id="CAH1999070.1"/>
    </source>
</evidence>
<evidence type="ECO:0000256" key="2">
    <source>
        <dbReference type="ARBA" id="ARBA00007242"/>
    </source>
</evidence>
<evidence type="ECO:0000256" key="4">
    <source>
        <dbReference type="ARBA" id="ARBA00022692"/>
    </source>
</evidence>
<keyword evidence="10" id="KW-0807">Transducer</keyword>
<dbReference type="PROSITE" id="PS00980">
    <property type="entry name" value="G_PROTEIN_RECEP_F3_2"/>
    <property type="match status" value="1"/>
</dbReference>
<evidence type="ECO:0000256" key="9">
    <source>
        <dbReference type="ARBA" id="ARBA00023180"/>
    </source>
</evidence>
<evidence type="ECO:0000256" key="7">
    <source>
        <dbReference type="ARBA" id="ARBA00023136"/>
    </source>
</evidence>
<evidence type="ECO:0000256" key="8">
    <source>
        <dbReference type="ARBA" id="ARBA00023170"/>
    </source>
</evidence>
<evidence type="ECO:0000256" key="12">
    <source>
        <dbReference type="SAM" id="Phobius"/>
    </source>
</evidence>
<dbReference type="Proteomes" id="UP001152888">
    <property type="component" value="Unassembled WGS sequence"/>
</dbReference>
<keyword evidence="7 12" id="KW-0472">Membrane</keyword>
<evidence type="ECO:0000313" key="15">
    <source>
        <dbReference type="Proteomes" id="UP001152888"/>
    </source>
</evidence>
<keyword evidence="6" id="KW-0297">G-protein coupled receptor</keyword>
<name>A0A9P0LMR1_ACAOB</name>
<keyword evidence="3" id="KW-1003">Cell membrane</keyword>
<evidence type="ECO:0000259" key="13">
    <source>
        <dbReference type="PROSITE" id="PS50259"/>
    </source>
</evidence>
<dbReference type="OrthoDB" id="425344at2759"/>
<feature type="domain" description="G-protein coupled receptors family 3 profile" evidence="13">
    <location>
        <begin position="107"/>
        <end position="255"/>
    </location>
</feature>
<comment type="caution">
    <text evidence="14">The sequence shown here is derived from an EMBL/GenBank/DDBJ whole genome shotgun (WGS) entry which is preliminary data.</text>
</comment>
<protein>
    <recommendedName>
        <fullName evidence="13">G-protein coupled receptors family 3 profile domain-containing protein</fullName>
    </recommendedName>
</protein>
<keyword evidence="5 12" id="KW-1133">Transmembrane helix</keyword>
<dbReference type="InterPro" id="IPR017978">
    <property type="entry name" value="GPCR_3_C"/>
</dbReference>
<evidence type="ECO:0000256" key="1">
    <source>
        <dbReference type="ARBA" id="ARBA00004651"/>
    </source>
</evidence>
<sequence length="303" mass="34827">MLWDCVNEISCKRNKKAGIDKIKIESGEEISNKKDIAQDFLEHFTSIGEKLAEKGDTCCWICDKCEEYEYVFDEFTCKDCGPGYWPFEDKLSCYALELQYMRWNSPYAFIPAAFSCLGIIVTTAVIILFIKHNDTPLVRASGRELSYMLLFGILLCYLNTFVLLAKPTTEICITQRFGIGVGFSIIYGALLTKTNRISRIFDSASKSAQRPSYISPKSQVMITCSLIAVQVVLTLVWMIVEPPGTRFHYPTRNQIENDTENLIRYKLVGERLKLEVRVSRHKFDHQKGVRRLKNAEHMRIHSM</sequence>
<dbReference type="Pfam" id="PF00003">
    <property type="entry name" value="7tm_3"/>
    <property type="match status" value="1"/>
</dbReference>
<evidence type="ECO:0000256" key="3">
    <source>
        <dbReference type="ARBA" id="ARBA00022475"/>
    </source>
</evidence>
<dbReference type="InterPro" id="IPR038550">
    <property type="entry name" value="GPCR_3_9-Cys_sf"/>
</dbReference>
<evidence type="ECO:0000256" key="6">
    <source>
        <dbReference type="ARBA" id="ARBA00023040"/>
    </source>
</evidence>
<keyword evidence="9" id="KW-0325">Glycoprotein</keyword>
<keyword evidence="15" id="KW-1185">Reference proteome</keyword>
<proteinExistence type="inferred from homology"/>
<dbReference type="Gene3D" id="2.10.50.30">
    <property type="entry name" value="GPCR, family 3, nine cysteines domain"/>
    <property type="match status" value="1"/>
</dbReference>
<dbReference type="AlphaFoldDB" id="A0A9P0LMR1"/>
<reference evidence="14" key="1">
    <citation type="submission" date="2022-03" db="EMBL/GenBank/DDBJ databases">
        <authorList>
            <person name="Sayadi A."/>
        </authorList>
    </citation>
    <scope>NUCLEOTIDE SEQUENCE</scope>
</reference>
<feature type="transmembrane region" description="Helical" evidence="12">
    <location>
        <begin position="107"/>
        <end position="130"/>
    </location>
</feature>
<dbReference type="GO" id="GO:0004930">
    <property type="term" value="F:G protein-coupled receptor activity"/>
    <property type="evidence" value="ECO:0007669"/>
    <property type="project" value="UniProtKB-KW"/>
</dbReference>